<evidence type="ECO:0000256" key="9">
    <source>
        <dbReference type="ARBA" id="ARBA00022989"/>
    </source>
</evidence>
<comment type="similarity">
    <text evidence="12">Belongs to the cytochrome b561 family.</text>
</comment>
<accession>A0A7W9TJY9</accession>
<evidence type="ECO:0000256" key="1">
    <source>
        <dbReference type="ARBA" id="ARBA00001970"/>
    </source>
</evidence>
<dbReference type="InterPro" id="IPR052168">
    <property type="entry name" value="Cytochrome_b561_oxidase"/>
</dbReference>
<organism evidence="15 16">
    <name type="scientific">Castellaniella defragrans</name>
    <name type="common">Alcaligenes defragrans</name>
    <dbReference type="NCBI Taxonomy" id="75697"/>
    <lineage>
        <taxon>Bacteria</taxon>
        <taxon>Pseudomonadati</taxon>
        <taxon>Pseudomonadota</taxon>
        <taxon>Betaproteobacteria</taxon>
        <taxon>Burkholderiales</taxon>
        <taxon>Alcaligenaceae</taxon>
        <taxon>Castellaniella</taxon>
    </lineage>
</organism>
<dbReference type="InterPro" id="IPR016174">
    <property type="entry name" value="Di-haem_cyt_TM"/>
</dbReference>
<feature type="transmembrane region" description="Helical" evidence="13">
    <location>
        <begin position="143"/>
        <end position="164"/>
    </location>
</feature>
<evidence type="ECO:0000256" key="7">
    <source>
        <dbReference type="ARBA" id="ARBA00022723"/>
    </source>
</evidence>
<evidence type="ECO:0000256" key="4">
    <source>
        <dbReference type="ARBA" id="ARBA00022475"/>
    </source>
</evidence>
<evidence type="ECO:0000256" key="5">
    <source>
        <dbReference type="ARBA" id="ARBA00022617"/>
    </source>
</evidence>
<feature type="domain" description="Cytochrome b561 bacterial/Ni-hydrogenase" evidence="14">
    <location>
        <begin position="6"/>
        <end position="176"/>
    </location>
</feature>
<keyword evidence="3" id="KW-0813">Transport</keyword>
<evidence type="ECO:0000313" key="15">
    <source>
        <dbReference type="EMBL" id="MBB6082065.1"/>
    </source>
</evidence>
<evidence type="ECO:0000256" key="3">
    <source>
        <dbReference type="ARBA" id="ARBA00022448"/>
    </source>
</evidence>
<keyword evidence="10" id="KW-0408">Iron</keyword>
<evidence type="ECO:0000259" key="14">
    <source>
        <dbReference type="Pfam" id="PF01292"/>
    </source>
</evidence>
<comment type="caution">
    <text evidence="15">The sequence shown here is derived from an EMBL/GenBank/DDBJ whole genome shotgun (WGS) entry which is preliminary data.</text>
</comment>
<dbReference type="GO" id="GO:0005886">
    <property type="term" value="C:plasma membrane"/>
    <property type="evidence" value="ECO:0007669"/>
    <property type="project" value="UniProtKB-SubCell"/>
</dbReference>
<dbReference type="EMBL" id="JACHIB010000001">
    <property type="protein sequence ID" value="MBB6082065.1"/>
    <property type="molecule type" value="Genomic_DNA"/>
</dbReference>
<dbReference type="GO" id="GO:0022904">
    <property type="term" value="P:respiratory electron transport chain"/>
    <property type="evidence" value="ECO:0007669"/>
    <property type="project" value="InterPro"/>
</dbReference>
<comment type="cofactor">
    <cofactor evidence="1">
        <name>heme b</name>
        <dbReference type="ChEBI" id="CHEBI:60344"/>
    </cofactor>
</comment>
<keyword evidence="6 13" id="KW-0812">Transmembrane</keyword>
<dbReference type="GO" id="GO:0009055">
    <property type="term" value="F:electron transfer activity"/>
    <property type="evidence" value="ECO:0007669"/>
    <property type="project" value="InterPro"/>
</dbReference>
<dbReference type="PANTHER" id="PTHR30529">
    <property type="entry name" value="CYTOCHROME B561"/>
    <property type="match status" value="1"/>
</dbReference>
<dbReference type="Pfam" id="PF01292">
    <property type="entry name" value="Ni_hydr_CYTB"/>
    <property type="match status" value="1"/>
</dbReference>
<comment type="subcellular location">
    <subcellularLocation>
        <location evidence="2">Cell membrane</location>
        <topology evidence="2">Multi-pass membrane protein</topology>
    </subcellularLocation>
</comment>
<evidence type="ECO:0000256" key="2">
    <source>
        <dbReference type="ARBA" id="ARBA00004651"/>
    </source>
</evidence>
<evidence type="ECO:0000256" key="8">
    <source>
        <dbReference type="ARBA" id="ARBA00022982"/>
    </source>
</evidence>
<keyword evidence="7" id="KW-0479">Metal-binding</keyword>
<evidence type="ECO:0000256" key="6">
    <source>
        <dbReference type="ARBA" id="ARBA00022692"/>
    </source>
</evidence>
<evidence type="ECO:0000256" key="10">
    <source>
        <dbReference type="ARBA" id="ARBA00023004"/>
    </source>
</evidence>
<reference evidence="15 16" key="1">
    <citation type="submission" date="2020-08" db="EMBL/GenBank/DDBJ databases">
        <title>Genomic Encyclopedia of Type Strains, Phase IV (KMG-IV): sequencing the most valuable type-strain genomes for metagenomic binning, comparative biology and taxonomic classification.</title>
        <authorList>
            <person name="Goeker M."/>
        </authorList>
    </citation>
    <scope>NUCLEOTIDE SEQUENCE [LARGE SCALE GENOMIC DNA]</scope>
    <source>
        <strain evidence="15 16">DSM 12141</strain>
    </source>
</reference>
<protein>
    <submittedName>
        <fullName evidence="15">Cytochrome b561</fullName>
    </submittedName>
</protein>
<evidence type="ECO:0000256" key="11">
    <source>
        <dbReference type="ARBA" id="ARBA00023136"/>
    </source>
</evidence>
<name>A0A7W9TJY9_CASDE</name>
<dbReference type="AlphaFoldDB" id="A0A7W9TJY9"/>
<dbReference type="RefSeq" id="WP_151024432.1">
    <property type="nucleotide sequence ID" value="NZ_JACHIB010000001.1"/>
</dbReference>
<dbReference type="PANTHER" id="PTHR30529:SF3">
    <property type="entry name" value="CYTOCHROME B561 HOMOLOG 1"/>
    <property type="match status" value="1"/>
</dbReference>
<dbReference type="SUPFAM" id="SSF81342">
    <property type="entry name" value="Transmembrane di-heme cytochromes"/>
    <property type="match status" value="1"/>
</dbReference>
<evidence type="ECO:0000256" key="13">
    <source>
        <dbReference type="SAM" id="Phobius"/>
    </source>
</evidence>
<keyword evidence="9 13" id="KW-1133">Transmembrane helix</keyword>
<keyword evidence="4" id="KW-1003">Cell membrane</keyword>
<evidence type="ECO:0000313" key="16">
    <source>
        <dbReference type="Proteomes" id="UP000541136"/>
    </source>
</evidence>
<keyword evidence="11 13" id="KW-0472">Membrane</keyword>
<dbReference type="GO" id="GO:0020037">
    <property type="term" value="F:heme binding"/>
    <property type="evidence" value="ECO:0007669"/>
    <property type="project" value="TreeGrafter"/>
</dbReference>
<dbReference type="InterPro" id="IPR011577">
    <property type="entry name" value="Cyt_b561_bac/Ni-Hgenase"/>
</dbReference>
<gene>
    <name evidence="15" type="ORF">HNR28_000083</name>
</gene>
<keyword evidence="5" id="KW-0349">Heme</keyword>
<sequence length="179" mass="19502">MSAPARYSRSAIALHWITLLLIVVVYAAMEFKGLFPKDSPERAVMRMLHSSCGMTILALTVARLAVRLFSRPPAIVPPPAQWERISAGIMHAALYALLIALPLLAWFAISAMGGTPHVWGIPLPSLTAEDKALGKAVIGVHKLIANVGYALIGLHALAALKHHYLSRDDTLRRMLPFRA</sequence>
<proteinExistence type="inferred from homology"/>
<evidence type="ECO:0000256" key="12">
    <source>
        <dbReference type="ARBA" id="ARBA00037975"/>
    </source>
</evidence>
<keyword evidence="8" id="KW-0249">Electron transport</keyword>
<dbReference type="GO" id="GO:0046872">
    <property type="term" value="F:metal ion binding"/>
    <property type="evidence" value="ECO:0007669"/>
    <property type="project" value="UniProtKB-KW"/>
</dbReference>
<dbReference type="Proteomes" id="UP000541136">
    <property type="component" value="Unassembled WGS sequence"/>
</dbReference>
<feature type="transmembrane region" description="Helical" evidence="13">
    <location>
        <begin position="43"/>
        <end position="66"/>
    </location>
</feature>
<feature type="transmembrane region" description="Helical" evidence="13">
    <location>
        <begin position="87"/>
        <end position="109"/>
    </location>
</feature>